<accession>A0AAV5QR79</accession>
<dbReference type="EMBL" id="BTFZ01000011">
    <property type="protein sequence ID" value="GMM37050.1"/>
    <property type="molecule type" value="Genomic_DNA"/>
</dbReference>
<feature type="compositionally biased region" description="Basic and acidic residues" evidence="1">
    <location>
        <begin position="415"/>
        <end position="430"/>
    </location>
</feature>
<dbReference type="AlphaFoldDB" id="A0AAV5QR79"/>
<feature type="region of interest" description="Disordered" evidence="1">
    <location>
        <begin position="415"/>
        <end position="435"/>
    </location>
</feature>
<keyword evidence="3" id="KW-1185">Reference proteome</keyword>
<feature type="region of interest" description="Disordered" evidence="1">
    <location>
        <begin position="471"/>
        <end position="555"/>
    </location>
</feature>
<evidence type="ECO:0000313" key="3">
    <source>
        <dbReference type="Proteomes" id="UP001360560"/>
    </source>
</evidence>
<dbReference type="Proteomes" id="UP001360560">
    <property type="component" value="Unassembled WGS sequence"/>
</dbReference>
<feature type="compositionally biased region" description="Acidic residues" evidence="1">
    <location>
        <begin position="545"/>
        <end position="555"/>
    </location>
</feature>
<comment type="caution">
    <text evidence="2">The sequence shown here is derived from an EMBL/GenBank/DDBJ whole genome shotgun (WGS) entry which is preliminary data.</text>
</comment>
<proteinExistence type="predicted"/>
<dbReference type="RefSeq" id="XP_064854046.1">
    <property type="nucleotide sequence ID" value="XM_064997974.1"/>
</dbReference>
<feature type="compositionally biased region" description="Polar residues" evidence="1">
    <location>
        <begin position="522"/>
        <end position="535"/>
    </location>
</feature>
<sequence>MSNKVGSSSDHPAESLKHINAEIVAQLSKLPSKLPTEGEPYLSQIKPLRSSFEYAFVYNWLSVFRGAIKMSADPFHVYIWEEELAGVTFPSTFINRLKVNLINSLLKAGMKIRAPEEFDQSLMSFLGDQLDEILNKYDVHVSDYIDEEQGAEDYEEEIEENNDEDEEEEEEEEYDEYDEYGYPVEKLPKVKETPSKPLIRFFDLLPLGAKVEIFYILIDKVCVTNSFAKYLEKFEKPIELRLDPIFTHVSQSKFPVIESSYYLLDDNRLYLQKLIYSKTVHIPTSGKKLEVFDPLEVLDDIDPSLEWECLTNNFYEMYDLIIEYRKKPQLKKLGQLLFGMLDEFAGQELKWKKNYQHRLKEKQMQSLLMNRKRSSRLQEKEERKRLEEVEKQAEYERRLKEAAAMRAAKRIKLKEQKEQERQERLNKRIETPAPMNEEVKPEVIEIDEEPSISTSLNDAAIKEEPAVEVLAPQDVSTQSVETKTAADAPNPQLDDVSVSTPAIMSAVAPQPTDIMPIKSDATESSSQTAPVSASIPSVEASNVIAEDEDVEMKDV</sequence>
<evidence type="ECO:0000313" key="2">
    <source>
        <dbReference type="EMBL" id="GMM37050.1"/>
    </source>
</evidence>
<evidence type="ECO:0000256" key="1">
    <source>
        <dbReference type="SAM" id="MobiDB-lite"/>
    </source>
</evidence>
<name>A0AAV5QR79_9ASCO</name>
<feature type="region of interest" description="Disordered" evidence="1">
    <location>
        <begin position="150"/>
        <end position="177"/>
    </location>
</feature>
<organism evidence="2 3">
    <name type="scientific">Saccharomycopsis crataegensis</name>
    <dbReference type="NCBI Taxonomy" id="43959"/>
    <lineage>
        <taxon>Eukaryota</taxon>
        <taxon>Fungi</taxon>
        <taxon>Dikarya</taxon>
        <taxon>Ascomycota</taxon>
        <taxon>Saccharomycotina</taxon>
        <taxon>Saccharomycetes</taxon>
        <taxon>Saccharomycopsidaceae</taxon>
        <taxon>Saccharomycopsis</taxon>
    </lineage>
</organism>
<gene>
    <name evidence="2" type="ORF">DASC09_043750</name>
</gene>
<dbReference type="GeneID" id="90075025"/>
<protein>
    <submittedName>
        <fullName evidence="2">Uncharacterized protein</fullName>
    </submittedName>
</protein>
<reference evidence="2 3" key="1">
    <citation type="journal article" date="2023" name="Elife">
        <title>Identification of key yeast species and microbe-microbe interactions impacting larval growth of Drosophila in the wild.</title>
        <authorList>
            <person name="Mure A."/>
            <person name="Sugiura Y."/>
            <person name="Maeda R."/>
            <person name="Honda K."/>
            <person name="Sakurai N."/>
            <person name="Takahashi Y."/>
            <person name="Watada M."/>
            <person name="Katoh T."/>
            <person name="Gotoh A."/>
            <person name="Gotoh Y."/>
            <person name="Taniguchi I."/>
            <person name="Nakamura K."/>
            <person name="Hayashi T."/>
            <person name="Katayama T."/>
            <person name="Uemura T."/>
            <person name="Hattori Y."/>
        </authorList>
    </citation>
    <scope>NUCLEOTIDE SEQUENCE [LARGE SCALE GENOMIC DNA]</scope>
    <source>
        <strain evidence="2 3">SC-9</strain>
    </source>
</reference>